<accession>A0ABT2F3Y7</accession>
<feature type="domain" description="Yip1" evidence="6">
    <location>
        <begin position="19"/>
        <end position="200"/>
    </location>
</feature>
<evidence type="ECO:0000256" key="4">
    <source>
        <dbReference type="ARBA" id="ARBA00023136"/>
    </source>
</evidence>
<gene>
    <name evidence="7" type="ORF">NXS11_09400</name>
</gene>
<reference evidence="7 8" key="1">
    <citation type="journal article" date="2023" name="Int. J. Syst. Evol. Microbiol.">
        <title>Streptococcus sciuri sp. nov., Staphylococcus marylandisciuri sp. nov. and Staphylococcus americanisciuri sp. nov., isolated from faeces of eastern grey squirrel (Sciurus carolinensis).</title>
        <authorList>
            <person name="Volokhov D.V."/>
            <person name="Zagorodnyaya T.A."/>
            <person name="Furtak V.A."/>
            <person name="Nattanmai G."/>
            <person name="Randall L."/>
            <person name="Jose S."/>
            <person name="Gao Y."/>
            <person name="Eisenberg T."/>
            <person name="Delmonte P."/>
            <person name="Blom J."/>
            <person name="Mitchell K.K."/>
        </authorList>
    </citation>
    <scope>NUCLEOTIDE SEQUENCE [LARGE SCALE GENOMIC DNA]</scope>
    <source>
        <strain evidence="7 8">GRT3</strain>
    </source>
</reference>
<evidence type="ECO:0000259" key="6">
    <source>
        <dbReference type="Pfam" id="PF04893"/>
    </source>
</evidence>
<dbReference type="RefSeq" id="WP_259200749.1">
    <property type="nucleotide sequence ID" value="NZ_JANUXY010000010.1"/>
</dbReference>
<evidence type="ECO:0000256" key="1">
    <source>
        <dbReference type="ARBA" id="ARBA00004141"/>
    </source>
</evidence>
<comment type="subcellular location">
    <subcellularLocation>
        <location evidence="1">Membrane</location>
        <topology evidence="1">Multi-pass membrane protein</topology>
    </subcellularLocation>
</comment>
<sequence>MDYSKLLHIDIFAKQRFEPKVGLKMLVFLLLVVATITITSFTTDFSALISENSTVQGADAEQIATFTKYGAMIGGFVGALISVGFIFLVLFIIDKIFKSETRPKSVFSAVLLRAIVVYAIQLVALIIQWIVGLDSTQVNITSLNAFNPDNEILGVINLVTLVSAWLFGVTLHSTMQIDKRWSWIFTAIYLVLFIGLPLIFALI</sequence>
<proteinExistence type="predicted"/>
<keyword evidence="8" id="KW-1185">Reference proteome</keyword>
<dbReference type="InterPro" id="IPR006977">
    <property type="entry name" value="Yip1_dom"/>
</dbReference>
<dbReference type="Proteomes" id="UP001205609">
    <property type="component" value="Unassembled WGS sequence"/>
</dbReference>
<keyword evidence="3 5" id="KW-1133">Transmembrane helix</keyword>
<dbReference type="EMBL" id="JANUXY010000010">
    <property type="protein sequence ID" value="MCS4487102.1"/>
    <property type="molecule type" value="Genomic_DNA"/>
</dbReference>
<keyword evidence="4 5" id="KW-0472">Membrane</keyword>
<organism evidence="7 8">
    <name type="scientific">Staphylococcus americanisciuri</name>
    <dbReference type="NCBI Taxonomy" id="2973940"/>
    <lineage>
        <taxon>Bacteria</taxon>
        <taxon>Bacillati</taxon>
        <taxon>Bacillota</taxon>
        <taxon>Bacilli</taxon>
        <taxon>Bacillales</taxon>
        <taxon>Staphylococcaceae</taxon>
        <taxon>Staphylococcus</taxon>
    </lineage>
</organism>
<keyword evidence="2 5" id="KW-0812">Transmembrane</keyword>
<evidence type="ECO:0000256" key="5">
    <source>
        <dbReference type="SAM" id="Phobius"/>
    </source>
</evidence>
<dbReference type="Pfam" id="PF04893">
    <property type="entry name" value="Yip1"/>
    <property type="match status" value="1"/>
</dbReference>
<feature type="transmembrane region" description="Helical" evidence="5">
    <location>
        <begin position="152"/>
        <end position="171"/>
    </location>
</feature>
<feature type="transmembrane region" description="Helical" evidence="5">
    <location>
        <begin position="21"/>
        <end position="49"/>
    </location>
</feature>
<feature type="transmembrane region" description="Helical" evidence="5">
    <location>
        <begin position="183"/>
        <end position="202"/>
    </location>
</feature>
<evidence type="ECO:0000256" key="3">
    <source>
        <dbReference type="ARBA" id="ARBA00022989"/>
    </source>
</evidence>
<comment type="caution">
    <text evidence="7">The sequence shown here is derived from an EMBL/GenBank/DDBJ whole genome shotgun (WGS) entry which is preliminary data.</text>
</comment>
<evidence type="ECO:0000313" key="8">
    <source>
        <dbReference type="Proteomes" id="UP001205609"/>
    </source>
</evidence>
<feature type="transmembrane region" description="Helical" evidence="5">
    <location>
        <begin position="69"/>
        <end position="93"/>
    </location>
</feature>
<name>A0ABT2F3Y7_9STAP</name>
<feature type="transmembrane region" description="Helical" evidence="5">
    <location>
        <begin position="105"/>
        <end position="132"/>
    </location>
</feature>
<evidence type="ECO:0000256" key="2">
    <source>
        <dbReference type="ARBA" id="ARBA00022692"/>
    </source>
</evidence>
<evidence type="ECO:0000313" key="7">
    <source>
        <dbReference type="EMBL" id="MCS4487102.1"/>
    </source>
</evidence>
<protein>
    <submittedName>
        <fullName evidence="7">YIP1 family protein</fullName>
    </submittedName>
</protein>